<dbReference type="EMBL" id="UINC01002638">
    <property type="protein sequence ID" value="SUZ98785.1"/>
    <property type="molecule type" value="Genomic_DNA"/>
</dbReference>
<dbReference type="Pfam" id="PF00288">
    <property type="entry name" value="GHMP_kinases_N"/>
    <property type="match status" value="1"/>
</dbReference>
<dbReference type="InterPro" id="IPR036554">
    <property type="entry name" value="GHMP_kinase_C_sf"/>
</dbReference>
<accession>A0A381S3V9</accession>
<dbReference type="InterPro" id="IPR006204">
    <property type="entry name" value="GHMP_kinase_N_dom"/>
</dbReference>
<dbReference type="InterPro" id="IPR020568">
    <property type="entry name" value="Ribosomal_Su5_D2-typ_SF"/>
</dbReference>
<evidence type="ECO:0000256" key="2">
    <source>
        <dbReference type="ARBA" id="ARBA00022741"/>
    </source>
</evidence>
<feature type="domain" description="GHMP kinase N-terminal" evidence="5">
    <location>
        <begin position="50"/>
        <end position="90"/>
    </location>
</feature>
<evidence type="ECO:0000256" key="4">
    <source>
        <dbReference type="ARBA" id="ARBA00022840"/>
    </source>
</evidence>
<dbReference type="SUPFAM" id="SSF55060">
    <property type="entry name" value="GHMP Kinase, C-terminal domain"/>
    <property type="match status" value="1"/>
</dbReference>
<feature type="non-terminal residue" evidence="6">
    <location>
        <position position="1"/>
    </location>
</feature>
<dbReference type="PANTHER" id="PTHR43527:SF2">
    <property type="entry name" value="4-DIPHOSPHOCYTIDYL-2-C-METHYL-D-ERYTHRITOL KINASE, CHLOROPLASTIC"/>
    <property type="match status" value="1"/>
</dbReference>
<dbReference type="PANTHER" id="PTHR43527">
    <property type="entry name" value="4-DIPHOSPHOCYTIDYL-2-C-METHYL-D-ERYTHRITOL KINASE, CHLOROPLASTIC"/>
    <property type="match status" value="1"/>
</dbReference>
<dbReference type="GO" id="GO:0050515">
    <property type="term" value="F:4-(cytidine 5'-diphospho)-2-C-methyl-D-erythritol kinase activity"/>
    <property type="evidence" value="ECO:0007669"/>
    <property type="project" value="TreeGrafter"/>
</dbReference>
<evidence type="ECO:0000313" key="6">
    <source>
        <dbReference type="EMBL" id="SUZ98785.1"/>
    </source>
</evidence>
<dbReference type="Gene3D" id="3.30.230.10">
    <property type="match status" value="1"/>
</dbReference>
<evidence type="ECO:0000256" key="3">
    <source>
        <dbReference type="ARBA" id="ARBA00022777"/>
    </source>
</evidence>
<evidence type="ECO:0000256" key="1">
    <source>
        <dbReference type="ARBA" id="ARBA00022679"/>
    </source>
</evidence>
<dbReference type="GO" id="GO:0005524">
    <property type="term" value="F:ATP binding"/>
    <property type="evidence" value="ECO:0007669"/>
    <property type="project" value="UniProtKB-KW"/>
</dbReference>
<dbReference type="SUPFAM" id="SSF54211">
    <property type="entry name" value="Ribosomal protein S5 domain 2-like"/>
    <property type="match status" value="1"/>
</dbReference>
<organism evidence="6">
    <name type="scientific">marine metagenome</name>
    <dbReference type="NCBI Taxonomy" id="408172"/>
    <lineage>
        <taxon>unclassified sequences</taxon>
        <taxon>metagenomes</taxon>
        <taxon>ecological metagenomes</taxon>
    </lineage>
</organism>
<reference evidence="6" key="1">
    <citation type="submission" date="2018-05" db="EMBL/GenBank/DDBJ databases">
        <authorList>
            <person name="Lanie J.A."/>
            <person name="Ng W.-L."/>
            <person name="Kazmierczak K.M."/>
            <person name="Andrzejewski T.M."/>
            <person name="Davidsen T.M."/>
            <person name="Wayne K.J."/>
            <person name="Tettelin H."/>
            <person name="Glass J.I."/>
            <person name="Rusch D."/>
            <person name="Podicherti R."/>
            <person name="Tsui H.-C.T."/>
            <person name="Winkler M.E."/>
        </authorList>
    </citation>
    <scope>NUCLEOTIDE SEQUENCE</scope>
</reference>
<evidence type="ECO:0000259" key="5">
    <source>
        <dbReference type="Pfam" id="PF00288"/>
    </source>
</evidence>
<gene>
    <name evidence="6" type="ORF">METZ01_LOCUS51639</name>
</gene>
<proteinExistence type="predicted"/>
<dbReference type="AlphaFoldDB" id="A0A381S3V9"/>
<keyword evidence="4" id="KW-0067">ATP-binding</keyword>
<protein>
    <recommendedName>
        <fullName evidence="5">GHMP kinase N-terminal domain-containing protein</fullName>
    </recommendedName>
</protein>
<keyword evidence="1" id="KW-0808">Transferase</keyword>
<sequence>VVGVRHDGYHLVDAEMVAVDLTDELEVSDGEGLEVVVPDGGLEVSEDGENLVARALRLVGRTAHVVVRKSVPAGAGLGGGSADAAAILRWAGWDDVAGSVVLGADVPFCLVGGRARVTGIGEVVEPLPFEERAFTLLTPPVGCPTLDVYRRWDEMGGPLGEHGNDLEPAAVDLVPALVRWRDELGDAAGCRPKLAGSGSTWFVEGEYPGEGRRVVRTLPSA</sequence>
<dbReference type="InterPro" id="IPR014721">
    <property type="entry name" value="Ribsml_uS5_D2-typ_fold_subgr"/>
</dbReference>
<keyword evidence="2" id="KW-0547">Nucleotide-binding</keyword>
<dbReference type="Gene3D" id="3.30.70.890">
    <property type="entry name" value="GHMP kinase, C-terminal domain"/>
    <property type="match status" value="1"/>
</dbReference>
<keyword evidence="3" id="KW-0418">Kinase</keyword>
<name>A0A381S3V9_9ZZZZ</name>